<keyword evidence="1" id="KW-0812">Transmembrane</keyword>
<reference evidence="2" key="1">
    <citation type="journal article" date="2021" name="Proc. Natl. Acad. Sci. U.S.A.">
        <title>A Catalog of Tens of Thousands of Viruses from Human Metagenomes Reveals Hidden Associations with Chronic Diseases.</title>
        <authorList>
            <person name="Tisza M.J."/>
            <person name="Buck C.B."/>
        </authorList>
    </citation>
    <scope>NUCLEOTIDE SEQUENCE</scope>
    <source>
        <strain evidence="2">CtoSr5</strain>
    </source>
</reference>
<organism evidence="2">
    <name type="scientific">Siphoviridae sp. ctoSr5</name>
    <dbReference type="NCBI Taxonomy" id="2826460"/>
    <lineage>
        <taxon>Viruses</taxon>
        <taxon>Duplodnaviria</taxon>
        <taxon>Heunggongvirae</taxon>
        <taxon>Uroviricota</taxon>
        <taxon>Caudoviricetes</taxon>
    </lineage>
</organism>
<proteinExistence type="predicted"/>
<feature type="transmembrane region" description="Helical" evidence="1">
    <location>
        <begin position="12"/>
        <end position="34"/>
    </location>
</feature>
<evidence type="ECO:0000313" key="2">
    <source>
        <dbReference type="EMBL" id="DAD86049.1"/>
    </source>
</evidence>
<dbReference type="EMBL" id="BK014993">
    <property type="protein sequence ID" value="DAD86049.1"/>
    <property type="molecule type" value="Genomic_DNA"/>
</dbReference>
<protein>
    <submittedName>
        <fullName evidence="2">Uncharacterized protein</fullName>
    </submittedName>
</protein>
<name>A0A8S5MUN0_9CAUD</name>
<keyword evidence="1" id="KW-0472">Membrane</keyword>
<sequence>MAVALVKLSIISILHDFTSLDYFKCIIACFLFFVKRSYRKILT</sequence>
<keyword evidence="1" id="KW-1133">Transmembrane helix</keyword>
<accession>A0A8S5MUN0</accession>
<evidence type="ECO:0000256" key="1">
    <source>
        <dbReference type="SAM" id="Phobius"/>
    </source>
</evidence>